<name>A0A921GHI6_9ACTN</name>
<keyword evidence="3" id="KW-0233">DNA recombination</keyword>
<dbReference type="InterPro" id="IPR050090">
    <property type="entry name" value="Tyrosine_recombinase_XerCD"/>
</dbReference>
<accession>A0A921GHI6</accession>
<dbReference type="CDD" id="cd00397">
    <property type="entry name" value="DNA_BRE_C"/>
    <property type="match status" value="1"/>
</dbReference>
<keyword evidence="2" id="KW-0238">DNA-binding</keyword>
<dbReference type="Pfam" id="PF00589">
    <property type="entry name" value="Phage_integrase"/>
    <property type="match status" value="1"/>
</dbReference>
<gene>
    <name evidence="5" type="ORF">K8U72_10245</name>
</gene>
<feature type="domain" description="Tyr recombinase" evidence="4">
    <location>
        <begin position="214"/>
        <end position="420"/>
    </location>
</feature>
<sequence length="425" mass="48107">MPRPKLKENQHTIATCSKRDLGKTPKKRGHTWTCEWRICLNGVTERHVTTVTDATEADLVAKAEKTAADLIEHKEERKGTSAWKTTQRMGDFVTSVSMTSVDRVRSKQYGEPLRPKTKARYKYLLGLYAEVCGDAKIRDAAEVDAVITAMQRIAEEHRRSTAEQAVKVVSRYVFRRLVKLKLLKYNPMSDLELNDYELPEDPAEPYKGRRQLEARGRALTQDEHRRTVDYLLARDPATEPAKRRASAVKAQTAIDMTLLQASTGLRISEARHLRRKDVEEGPDGRLALEVLDTESKTHKGRKIKVYDPRVAQRIRERLDKLPQSPLTPIFGKPTDPSAVWDRSNAQKAVRRVYDDTADALGIPMLRQVSSHVWRATLNSHWADLGVSAERRAAYFGHSPEMNKTRYTDLTDLSALDSLVGGDSAL</sequence>
<dbReference type="Gene3D" id="1.10.150.130">
    <property type="match status" value="1"/>
</dbReference>
<dbReference type="AlphaFoldDB" id="A0A921GHI6"/>
<dbReference type="PANTHER" id="PTHR30349">
    <property type="entry name" value="PHAGE INTEGRASE-RELATED"/>
    <property type="match status" value="1"/>
</dbReference>
<evidence type="ECO:0000256" key="1">
    <source>
        <dbReference type="ARBA" id="ARBA00008857"/>
    </source>
</evidence>
<evidence type="ECO:0000259" key="4">
    <source>
        <dbReference type="PROSITE" id="PS51898"/>
    </source>
</evidence>
<dbReference type="InterPro" id="IPR013762">
    <property type="entry name" value="Integrase-like_cat_sf"/>
</dbReference>
<comment type="caution">
    <text evidence="5">The sequence shown here is derived from an EMBL/GenBank/DDBJ whole genome shotgun (WGS) entry which is preliminary data.</text>
</comment>
<dbReference type="InterPro" id="IPR010998">
    <property type="entry name" value="Integrase_recombinase_N"/>
</dbReference>
<protein>
    <submittedName>
        <fullName evidence="5">Site-specific integrase</fullName>
    </submittedName>
</protein>
<dbReference type="PANTHER" id="PTHR30349:SF64">
    <property type="entry name" value="PROPHAGE INTEGRASE INTD-RELATED"/>
    <property type="match status" value="1"/>
</dbReference>
<dbReference type="InterPro" id="IPR011010">
    <property type="entry name" value="DNA_brk_join_enz"/>
</dbReference>
<dbReference type="SUPFAM" id="SSF56349">
    <property type="entry name" value="DNA breaking-rejoining enzymes"/>
    <property type="match status" value="1"/>
</dbReference>
<comment type="similarity">
    <text evidence="1">Belongs to the 'phage' integrase family.</text>
</comment>
<evidence type="ECO:0000256" key="3">
    <source>
        <dbReference type="ARBA" id="ARBA00023172"/>
    </source>
</evidence>
<reference evidence="5" key="2">
    <citation type="submission" date="2021-09" db="EMBL/GenBank/DDBJ databases">
        <authorList>
            <person name="Gilroy R."/>
        </authorList>
    </citation>
    <scope>NUCLEOTIDE SEQUENCE</scope>
    <source>
        <strain evidence="5">CHK124-7917</strain>
    </source>
</reference>
<dbReference type="Proteomes" id="UP000697330">
    <property type="component" value="Unassembled WGS sequence"/>
</dbReference>
<proteinExistence type="inferred from homology"/>
<evidence type="ECO:0000313" key="6">
    <source>
        <dbReference type="Proteomes" id="UP000697330"/>
    </source>
</evidence>
<organism evidence="5 6">
    <name type="scientific">Thermophilibacter provencensis</name>
    <dbReference type="NCBI Taxonomy" id="1852386"/>
    <lineage>
        <taxon>Bacteria</taxon>
        <taxon>Bacillati</taxon>
        <taxon>Actinomycetota</taxon>
        <taxon>Coriobacteriia</taxon>
        <taxon>Coriobacteriales</taxon>
        <taxon>Atopobiaceae</taxon>
        <taxon>Thermophilibacter</taxon>
    </lineage>
</organism>
<dbReference type="Gene3D" id="1.10.443.10">
    <property type="entry name" value="Intergrase catalytic core"/>
    <property type="match status" value="1"/>
</dbReference>
<dbReference type="GO" id="GO:0015074">
    <property type="term" value="P:DNA integration"/>
    <property type="evidence" value="ECO:0007669"/>
    <property type="project" value="InterPro"/>
</dbReference>
<dbReference type="GO" id="GO:0006310">
    <property type="term" value="P:DNA recombination"/>
    <property type="evidence" value="ECO:0007669"/>
    <property type="project" value="UniProtKB-KW"/>
</dbReference>
<dbReference type="GO" id="GO:0003677">
    <property type="term" value="F:DNA binding"/>
    <property type="evidence" value="ECO:0007669"/>
    <property type="project" value="UniProtKB-KW"/>
</dbReference>
<evidence type="ECO:0000313" key="5">
    <source>
        <dbReference type="EMBL" id="HJF46141.1"/>
    </source>
</evidence>
<evidence type="ECO:0000256" key="2">
    <source>
        <dbReference type="ARBA" id="ARBA00023125"/>
    </source>
</evidence>
<dbReference type="RefSeq" id="WP_274959705.1">
    <property type="nucleotide sequence ID" value="NZ_DYWQ01000157.1"/>
</dbReference>
<dbReference type="PROSITE" id="PS51898">
    <property type="entry name" value="TYR_RECOMBINASE"/>
    <property type="match status" value="1"/>
</dbReference>
<reference evidence="5" key="1">
    <citation type="journal article" date="2021" name="PeerJ">
        <title>Extensive microbial diversity within the chicken gut microbiome revealed by metagenomics and culture.</title>
        <authorList>
            <person name="Gilroy R."/>
            <person name="Ravi A."/>
            <person name="Getino M."/>
            <person name="Pursley I."/>
            <person name="Horton D.L."/>
            <person name="Alikhan N.F."/>
            <person name="Baker D."/>
            <person name="Gharbi K."/>
            <person name="Hall N."/>
            <person name="Watson M."/>
            <person name="Adriaenssens E.M."/>
            <person name="Foster-Nyarko E."/>
            <person name="Jarju S."/>
            <person name="Secka A."/>
            <person name="Antonio M."/>
            <person name="Oren A."/>
            <person name="Chaudhuri R.R."/>
            <person name="La Ragione R."/>
            <person name="Hildebrand F."/>
            <person name="Pallen M.J."/>
        </authorList>
    </citation>
    <scope>NUCLEOTIDE SEQUENCE</scope>
    <source>
        <strain evidence="5">CHK124-7917</strain>
    </source>
</reference>
<dbReference type="InterPro" id="IPR002104">
    <property type="entry name" value="Integrase_catalytic"/>
</dbReference>
<dbReference type="EMBL" id="DYWQ01000157">
    <property type="protein sequence ID" value="HJF46141.1"/>
    <property type="molecule type" value="Genomic_DNA"/>
</dbReference>